<name>A0A2Z3GV23_9BACT</name>
<evidence type="ECO:0000256" key="1">
    <source>
        <dbReference type="SAM" id="MobiDB-lite"/>
    </source>
</evidence>
<reference evidence="2 3" key="1">
    <citation type="submission" date="2018-01" db="EMBL/GenBank/DDBJ databases">
        <title>G. obscuriglobus.</title>
        <authorList>
            <person name="Franke J."/>
            <person name="Blomberg W."/>
            <person name="Selmecki A."/>
        </authorList>
    </citation>
    <scope>NUCLEOTIDE SEQUENCE [LARGE SCALE GENOMIC DNA]</scope>
    <source>
        <strain evidence="2 3">DSM 5831</strain>
    </source>
</reference>
<evidence type="ECO:0000313" key="2">
    <source>
        <dbReference type="EMBL" id="AWM35922.1"/>
    </source>
</evidence>
<dbReference type="Proteomes" id="UP000245802">
    <property type="component" value="Chromosome"/>
</dbReference>
<proteinExistence type="predicted"/>
<feature type="compositionally biased region" description="Pro residues" evidence="1">
    <location>
        <begin position="54"/>
        <end position="71"/>
    </location>
</feature>
<evidence type="ECO:0000313" key="3">
    <source>
        <dbReference type="Proteomes" id="UP000245802"/>
    </source>
</evidence>
<gene>
    <name evidence="2" type="ORF">C1280_02105</name>
</gene>
<sequence length="90" mass="9787">MAKRTRPRQNVAGAKQFNYEIDGALADRFRQFCRDRGETIVGHLEMALRRHMDNPPPVPVLPPLPPVPAPAPAASGAKTRGRPPKPKGGS</sequence>
<dbReference type="KEGG" id="gog:C1280_02105"/>
<feature type="compositionally biased region" description="Basic residues" evidence="1">
    <location>
        <begin position="79"/>
        <end position="90"/>
    </location>
</feature>
<dbReference type="RefSeq" id="WP_010039001.1">
    <property type="nucleotide sequence ID" value="NZ_CP025958.1"/>
</dbReference>
<protein>
    <submittedName>
        <fullName evidence="2">Uncharacterized protein</fullName>
    </submittedName>
</protein>
<organism evidence="2 3">
    <name type="scientific">Gemmata obscuriglobus</name>
    <dbReference type="NCBI Taxonomy" id="114"/>
    <lineage>
        <taxon>Bacteria</taxon>
        <taxon>Pseudomonadati</taxon>
        <taxon>Planctomycetota</taxon>
        <taxon>Planctomycetia</taxon>
        <taxon>Gemmatales</taxon>
        <taxon>Gemmataceae</taxon>
        <taxon>Gemmata</taxon>
    </lineage>
</organism>
<feature type="region of interest" description="Disordered" evidence="1">
    <location>
        <begin position="53"/>
        <end position="90"/>
    </location>
</feature>
<dbReference type="EMBL" id="CP025958">
    <property type="protein sequence ID" value="AWM35922.1"/>
    <property type="molecule type" value="Genomic_DNA"/>
</dbReference>
<keyword evidence="3" id="KW-1185">Reference proteome</keyword>
<accession>A0A2Z3GV23</accession>
<dbReference type="AlphaFoldDB" id="A0A2Z3GV23"/>